<sequence length="92" mass="10495">MLQELTSRKAYTAAIAAQIEAMGQMAISVANRWVMGWPQRVKGLVKSGQYLECLETQVAYENDILAKTADLRHLARHEIMQMYEIREAPPFL</sequence>
<protein>
    <submittedName>
        <fullName evidence="1">Uncharacterized protein</fullName>
    </submittedName>
</protein>
<accession>A0A1J5Q7V1</accession>
<proteinExistence type="predicted"/>
<comment type="caution">
    <text evidence="1">The sequence shown here is derived from an EMBL/GenBank/DDBJ whole genome shotgun (WGS) entry which is preliminary data.</text>
</comment>
<dbReference type="AlphaFoldDB" id="A0A1J5Q7V1"/>
<dbReference type="EMBL" id="MLJW01003455">
    <property type="protein sequence ID" value="OIQ72021.1"/>
    <property type="molecule type" value="Genomic_DNA"/>
</dbReference>
<evidence type="ECO:0000313" key="1">
    <source>
        <dbReference type="EMBL" id="OIQ72021.1"/>
    </source>
</evidence>
<name>A0A1J5Q7V1_9ZZZZ</name>
<organism evidence="1">
    <name type="scientific">mine drainage metagenome</name>
    <dbReference type="NCBI Taxonomy" id="410659"/>
    <lineage>
        <taxon>unclassified sequences</taxon>
        <taxon>metagenomes</taxon>
        <taxon>ecological metagenomes</taxon>
    </lineage>
</organism>
<reference evidence="1" key="1">
    <citation type="submission" date="2016-10" db="EMBL/GenBank/DDBJ databases">
        <title>Sequence of Gallionella enrichment culture.</title>
        <authorList>
            <person name="Poehlein A."/>
            <person name="Muehling M."/>
            <person name="Daniel R."/>
        </authorList>
    </citation>
    <scope>NUCLEOTIDE SEQUENCE</scope>
</reference>
<gene>
    <name evidence="1" type="ORF">GALL_463550</name>
</gene>